<keyword evidence="5" id="KW-0833">Ubl conjugation pathway</keyword>
<dbReference type="EC" id="2.3.2.27" evidence="3"/>
<feature type="domain" description="Protein kinase" evidence="8">
    <location>
        <begin position="480"/>
        <end position="750"/>
    </location>
</feature>
<dbReference type="InterPro" id="IPR051348">
    <property type="entry name" value="U-box_ubiquitin_ligases"/>
</dbReference>
<dbReference type="InterPro" id="IPR003613">
    <property type="entry name" value="Ubox_domain"/>
</dbReference>
<keyword evidence="4" id="KW-0808">Transferase</keyword>
<dbReference type="Pfam" id="PF04564">
    <property type="entry name" value="U-box"/>
    <property type="match status" value="1"/>
</dbReference>
<dbReference type="PANTHER" id="PTHR45647">
    <property type="entry name" value="OS02G0152300 PROTEIN"/>
    <property type="match status" value="1"/>
</dbReference>
<evidence type="ECO:0000256" key="7">
    <source>
        <dbReference type="SAM" id="MobiDB-lite"/>
    </source>
</evidence>
<dbReference type="InterPro" id="IPR013083">
    <property type="entry name" value="Znf_RING/FYVE/PHD"/>
</dbReference>
<dbReference type="PROSITE" id="PS00108">
    <property type="entry name" value="PROTEIN_KINASE_ST"/>
    <property type="match status" value="1"/>
</dbReference>
<dbReference type="InterPro" id="IPR000719">
    <property type="entry name" value="Prot_kinase_dom"/>
</dbReference>
<evidence type="ECO:0000256" key="5">
    <source>
        <dbReference type="ARBA" id="ARBA00022786"/>
    </source>
</evidence>
<evidence type="ECO:0000256" key="3">
    <source>
        <dbReference type="ARBA" id="ARBA00012483"/>
    </source>
</evidence>
<evidence type="ECO:0000259" key="8">
    <source>
        <dbReference type="PROSITE" id="PS50011"/>
    </source>
</evidence>
<comment type="caution">
    <text evidence="10">The sequence shown here is derived from an EMBL/GenBank/DDBJ whole genome shotgun (WGS) entry which is preliminary data.</text>
</comment>
<feature type="compositionally biased region" description="Polar residues" evidence="7">
    <location>
        <begin position="190"/>
        <end position="200"/>
    </location>
</feature>
<evidence type="ECO:0000313" key="11">
    <source>
        <dbReference type="Proteomes" id="UP000775213"/>
    </source>
</evidence>
<organism evidence="10 11">
    <name type="scientific">Dendrobium chrysotoxum</name>
    <name type="common">Orchid</name>
    <dbReference type="NCBI Taxonomy" id="161865"/>
    <lineage>
        <taxon>Eukaryota</taxon>
        <taxon>Viridiplantae</taxon>
        <taxon>Streptophyta</taxon>
        <taxon>Embryophyta</taxon>
        <taxon>Tracheophyta</taxon>
        <taxon>Spermatophyta</taxon>
        <taxon>Magnoliopsida</taxon>
        <taxon>Liliopsida</taxon>
        <taxon>Asparagales</taxon>
        <taxon>Orchidaceae</taxon>
        <taxon>Epidendroideae</taxon>
        <taxon>Malaxideae</taxon>
        <taxon>Dendrobiinae</taxon>
        <taxon>Dendrobium</taxon>
    </lineage>
</organism>
<feature type="domain" description="U-box" evidence="9">
    <location>
        <begin position="757"/>
        <end position="831"/>
    </location>
</feature>
<evidence type="ECO:0000256" key="6">
    <source>
        <dbReference type="SAM" id="Coils"/>
    </source>
</evidence>
<dbReference type="InterPro" id="IPR008271">
    <property type="entry name" value="Ser/Thr_kinase_AS"/>
</dbReference>
<gene>
    <name evidence="10" type="ORF">IEQ34_009336</name>
</gene>
<reference evidence="10 11" key="1">
    <citation type="journal article" date="2021" name="Hortic Res">
        <title>Chromosome-scale assembly of the Dendrobium chrysotoxum genome enhances the understanding of orchid evolution.</title>
        <authorList>
            <person name="Zhang Y."/>
            <person name="Zhang G.Q."/>
            <person name="Zhang D."/>
            <person name="Liu X.D."/>
            <person name="Xu X.Y."/>
            <person name="Sun W.H."/>
            <person name="Yu X."/>
            <person name="Zhu X."/>
            <person name="Wang Z.W."/>
            <person name="Zhao X."/>
            <person name="Zhong W.Y."/>
            <person name="Chen H."/>
            <person name="Yin W.L."/>
            <person name="Huang T."/>
            <person name="Niu S.C."/>
            <person name="Liu Z.J."/>
        </authorList>
    </citation>
    <scope>NUCLEOTIDE SEQUENCE [LARGE SCALE GENOMIC DNA]</scope>
    <source>
        <strain evidence="10">Lindl</strain>
    </source>
</reference>
<dbReference type="SUPFAM" id="SSF56112">
    <property type="entry name" value="Protein kinase-like (PK-like)"/>
    <property type="match status" value="1"/>
</dbReference>
<feature type="coiled-coil region" evidence="6">
    <location>
        <begin position="410"/>
        <end position="444"/>
    </location>
</feature>
<dbReference type="SMART" id="SM00220">
    <property type="entry name" value="S_TKc"/>
    <property type="match status" value="1"/>
</dbReference>
<comment type="catalytic activity">
    <reaction evidence="1">
        <text>S-ubiquitinyl-[E2 ubiquitin-conjugating enzyme]-L-cysteine + [acceptor protein]-L-lysine = [E2 ubiquitin-conjugating enzyme]-L-cysteine + N(6)-ubiquitinyl-[acceptor protein]-L-lysine.</text>
        <dbReference type="EC" id="2.3.2.27"/>
    </reaction>
</comment>
<dbReference type="Gene3D" id="3.30.200.20">
    <property type="entry name" value="Phosphorylase Kinase, domain 1"/>
    <property type="match status" value="1"/>
</dbReference>
<name>A0AAV7GYB4_DENCH</name>
<evidence type="ECO:0000256" key="2">
    <source>
        <dbReference type="ARBA" id="ARBA00004906"/>
    </source>
</evidence>
<accession>A0AAV7GYB4</accession>
<dbReference type="EMBL" id="JAGFBR010000009">
    <property type="protein sequence ID" value="KAH0461761.1"/>
    <property type="molecule type" value="Genomic_DNA"/>
</dbReference>
<dbReference type="CDD" id="cd16655">
    <property type="entry name" value="RING-Ubox_WDSUB1-like"/>
    <property type="match status" value="1"/>
</dbReference>
<dbReference type="Gene3D" id="3.30.40.10">
    <property type="entry name" value="Zinc/RING finger domain, C3HC4 (zinc finger)"/>
    <property type="match status" value="1"/>
</dbReference>
<keyword evidence="6" id="KW-0175">Coiled coil</keyword>
<dbReference type="CDD" id="cd01989">
    <property type="entry name" value="USP_STK_Ubox_N"/>
    <property type="match status" value="1"/>
</dbReference>
<dbReference type="Gene3D" id="1.10.510.10">
    <property type="entry name" value="Transferase(Phosphotransferase) domain 1"/>
    <property type="match status" value="1"/>
</dbReference>
<dbReference type="GO" id="GO:0004672">
    <property type="term" value="F:protein kinase activity"/>
    <property type="evidence" value="ECO:0007669"/>
    <property type="project" value="InterPro"/>
</dbReference>
<evidence type="ECO:0000256" key="1">
    <source>
        <dbReference type="ARBA" id="ARBA00000900"/>
    </source>
</evidence>
<protein>
    <recommendedName>
        <fullName evidence="3">RING-type E3 ubiquitin transferase</fullName>
        <ecNumber evidence="3">2.3.2.27</ecNumber>
    </recommendedName>
</protein>
<proteinExistence type="predicted"/>
<evidence type="ECO:0000259" key="9">
    <source>
        <dbReference type="PROSITE" id="PS51698"/>
    </source>
</evidence>
<dbReference type="GO" id="GO:0061630">
    <property type="term" value="F:ubiquitin protein ligase activity"/>
    <property type="evidence" value="ECO:0007669"/>
    <property type="project" value="UniProtKB-EC"/>
</dbReference>
<dbReference type="PROSITE" id="PS50011">
    <property type="entry name" value="PROTEIN_KINASE_DOM"/>
    <property type="match status" value="1"/>
</dbReference>
<dbReference type="Pfam" id="PF00069">
    <property type="entry name" value="Pkinase"/>
    <property type="match status" value="1"/>
</dbReference>
<feature type="region of interest" description="Disordered" evidence="7">
    <location>
        <begin position="190"/>
        <end position="219"/>
    </location>
</feature>
<sequence length="831" mass="93861">MKLLSSSPAAERIGETSSETVHVAVGRSPEKTLRLLEWTFRQFRCREIVLVHIHRPSSTIPTLLGNLPADQANENLVSAYRLEERRNTEKLLLRYFSICYRSQVQARVILVEAEYIQKGIVDVVKKHAIRKLVMGASPDKCFKVKGLFSKAIYITKSAPFCEIWFVHKGKLVWVREAIDLNETLSSETIKTKSSQNQSTVPMRDTKYDRSASFSTSTKELEKHGEGSLSQFYSAGEAALLADSGLSPSVFPIDSENKSLVASKTTLLASRCEKKSPTEANPKVQFLSSYAVLVGDPELEDFSGNLREIIAETENAEKDVYADLSKRKEIECAVAKTLSMVKSSEASQLREVKIREELEELIVVTKLKQNELVNQIEISMKELQSTLENVAILDVRVREMFHRKDKATVELDSIMSSIAELKLENQKIQHQRDKYIQQIERLRCNHRRKSKICNKFTGLGSDSLDFKEFPLSDLQTATFGFSDAFMIGQGGLGCVYKGEMLNRSVAIKKFHHHSIQGQREFQQEVFVLSKLRHPNLVTLIGACPEALSLVYEYLPNGNLHDRLICKTMSPPLAWMTRVRIIAEISCALLFLHSSKPEKVVHGDLKPMNIFLDSNLSCRISGFGFCELLLDQVAAGYPLLRQTSVPKNPCSEFPYSDPEYQRTGILTSKSDVYSFGIIVLQLLTGRPPLGLATEVRRAVLSHRLPDLLDLTAGEWPINVSERLAEFGLKCTELCGRNRPELTPAVVRELELLHSKRERPVPTSFICPIFQEIMYDPVVAADGFTYERNAILEWLDNGRETSPMTNLELENLNLFPNHALKLAIQDWLCQAFQD</sequence>
<dbReference type="GO" id="GO:0005524">
    <property type="term" value="F:ATP binding"/>
    <property type="evidence" value="ECO:0007669"/>
    <property type="project" value="InterPro"/>
</dbReference>
<dbReference type="SUPFAM" id="SSF57850">
    <property type="entry name" value="RING/U-box"/>
    <property type="match status" value="1"/>
</dbReference>
<dbReference type="PANTHER" id="PTHR45647:SF43">
    <property type="entry name" value="OS10G0100500 PROTEIN"/>
    <property type="match status" value="1"/>
</dbReference>
<evidence type="ECO:0000313" key="10">
    <source>
        <dbReference type="EMBL" id="KAH0461761.1"/>
    </source>
</evidence>
<dbReference type="GO" id="GO:0016567">
    <property type="term" value="P:protein ubiquitination"/>
    <property type="evidence" value="ECO:0007669"/>
    <property type="project" value="InterPro"/>
</dbReference>
<dbReference type="Proteomes" id="UP000775213">
    <property type="component" value="Unassembled WGS sequence"/>
</dbReference>
<dbReference type="SMART" id="SM00504">
    <property type="entry name" value="Ubox"/>
    <property type="match status" value="1"/>
</dbReference>
<dbReference type="PROSITE" id="PS51698">
    <property type="entry name" value="U_BOX"/>
    <property type="match status" value="1"/>
</dbReference>
<keyword evidence="11" id="KW-1185">Reference proteome</keyword>
<comment type="pathway">
    <text evidence="2">Protein modification; protein ubiquitination.</text>
</comment>
<dbReference type="InterPro" id="IPR011009">
    <property type="entry name" value="Kinase-like_dom_sf"/>
</dbReference>
<evidence type="ECO:0000256" key="4">
    <source>
        <dbReference type="ARBA" id="ARBA00022679"/>
    </source>
</evidence>
<dbReference type="AlphaFoldDB" id="A0AAV7GYB4"/>